<evidence type="ECO:0000259" key="1">
    <source>
        <dbReference type="Pfam" id="PF05116"/>
    </source>
</evidence>
<dbReference type="InterPro" id="IPR024197">
    <property type="entry name" value="TPP-like"/>
</dbReference>
<reference evidence="2 3" key="1">
    <citation type="journal article" date="2016" name="Front. Microbiol.">
        <title>Microevolution Analysis of Bacillus coahuilensis Unveils Differences in Phosphorus Acquisition Strategies and Their Regulation.</title>
        <authorList>
            <person name="Gomez-Lunar Z."/>
            <person name="Hernandez-Gonzalez I."/>
            <person name="Rodriguez-Torres M.D."/>
            <person name="Souza V."/>
            <person name="Olmedo-Alvarez G."/>
        </authorList>
    </citation>
    <scope>NUCLEOTIDE SEQUENCE [LARGE SCALE GENOMIC DNA]</scope>
    <source>
        <strain evidence="3">p1.1.43</strain>
    </source>
</reference>
<accession>A0A147K6E4</accession>
<proteinExistence type="predicted"/>
<protein>
    <recommendedName>
        <fullName evidence="1">Sucrose phosphatase-like domain-containing protein</fullName>
    </recommendedName>
</protein>
<dbReference type="GO" id="GO:0003824">
    <property type="term" value="F:catalytic activity"/>
    <property type="evidence" value="ECO:0007669"/>
    <property type="project" value="UniProtKB-ARBA"/>
</dbReference>
<dbReference type="AlphaFoldDB" id="A0A147K6E4"/>
<gene>
    <name evidence="2" type="ORF">Q75_12345</name>
</gene>
<dbReference type="STRING" id="1150625.Q75_12345"/>
<comment type="caution">
    <text evidence="2">The sequence shown here is derived from an EMBL/GenBank/DDBJ whole genome shotgun (WGS) entry which is preliminary data.</text>
</comment>
<dbReference type="EMBL" id="LDYG01000039">
    <property type="protein sequence ID" value="KUP05378.1"/>
    <property type="molecule type" value="Genomic_DNA"/>
</dbReference>
<dbReference type="InterPro" id="IPR036412">
    <property type="entry name" value="HAD-like_sf"/>
</dbReference>
<evidence type="ECO:0000313" key="3">
    <source>
        <dbReference type="Proteomes" id="UP000074108"/>
    </source>
</evidence>
<dbReference type="Gene3D" id="3.40.50.1000">
    <property type="entry name" value="HAD superfamily/HAD-like"/>
    <property type="match status" value="1"/>
</dbReference>
<dbReference type="PATRIC" id="fig|1150625.3.peg.2599"/>
<dbReference type="Proteomes" id="UP000074108">
    <property type="component" value="Unassembled WGS sequence"/>
</dbReference>
<organism evidence="2 3">
    <name type="scientific">Bacillus coahuilensis p1.1.43</name>
    <dbReference type="NCBI Taxonomy" id="1150625"/>
    <lineage>
        <taxon>Bacteria</taxon>
        <taxon>Bacillati</taxon>
        <taxon>Bacillota</taxon>
        <taxon>Bacilli</taxon>
        <taxon>Bacillales</taxon>
        <taxon>Bacillaceae</taxon>
        <taxon>Bacillus</taxon>
    </lineage>
</organism>
<dbReference type="Pfam" id="PF05116">
    <property type="entry name" value="S6PP"/>
    <property type="match status" value="1"/>
</dbReference>
<dbReference type="InterPro" id="IPR006380">
    <property type="entry name" value="SPP-like_dom"/>
</dbReference>
<dbReference type="InterPro" id="IPR023214">
    <property type="entry name" value="HAD_sf"/>
</dbReference>
<keyword evidence="3" id="KW-1185">Reference proteome</keyword>
<name>A0A147K6E4_9BACI</name>
<dbReference type="SUPFAM" id="SSF56784">
    <property type="entry name" value="HAD-like"/>
    <property type="match status" value="1"/>
</dbReference>
<sequence length="266" mass="30811">MLFASDLDRTLIYSKRMLELYPSSASVRLIESLNGKDISYMTEKAIERLKDFHSNALFVPVTTRTEEQFKRISLFQKEIEPTYSITTNGAKILYKGLEMKDWTKMIEEQLMDCASIEMVEHYILQLNAPWLKKVNRAENRFLYCIIERDLLDTTSKQEIEKHAKKWGWQLSLQGRKLYLVPRVISKWNAVEYVANILGVETVFTAGDSLLDYDLLRQGTHSIAPKHGEVCQYDSSLKISKEEGIIVAEQILDEVHVTLEKKLVDIN</sequence>
<evidence type="ECO:0000313" key="2">
    <source>
        <dbReference type="EMBL" id="KUP05378.1"/>
    </source>
</evidence>
<dbReference type="PIRSF" id="PIRSF030802">
    <property type="entry name" value="UCP030802"/>
    <property type="match status" value="1"/>
</dbReference>
<feature type="domain" description="Sucrose phosphatase-like" evidence="1">
    <location>
        <begin position="3"/>
        <end position="223"/>
    </location>
</feature>